<reference evidence="1 2" key="1">
    <citation type="submission" date="2016-02" db="EMBL/GenBank/DDBJ databases">
        <title>Genome analysis of coral dinoflagellate symbionts highlights evolutionary adaptations to a symbiotic lifestyle.</title>
        <authorList>
            <person name="Aranda M."/>
            <person name="Li Y."/>
            <person name="Liew Y.J."/>
            <person name="Baumgarten S."/>
            <person name="Simakov O."/>
            <person name="Wilson M."/>
            <person name="Piel J."/>
            <person name="Ashoor H."/>
            <person name="Bougouffa S."/>
            <person name="Bajic V.B."/>
            <person name="Ryu T."/>
            <person name="Ravasi T."/>
            <person name="Bayer T."/>
            <person name="Micklem G."/>
            <person name="Kim H."/>
            <person name="Bhak J."/>
            <person name="Lajeunesse T.C."/>
            <person name="Voolstra C.R."/>
        </authorList>
    </citation>
    <scope>NUCLEOTIDE SEQUENCE [LARGE SCALE GENOMIC DNA]</scope>
    <source>
        <strain evidence="1 2">CCMP2467</strain>
    </source>
</reference>
<accession>A0A1Q9CMD6</accession>
<organism evidence="1 2">
    <name type="scientific">Symbiodinium microadriaticum</name>
    <name type="common">Dinoflagellate</name>
    <name type="synonym">Zooxanthella microadriatica</name>
    <dbReference type="NCBI Taxonomy" id="2951"/>
    <lineage>
        <taxon>Eukaryota</taxon>
        <taxon>Sar</taxon>
        <taxon>Alveolata</taxon>
        <taxon>Dinophyceae</taxon>
        <taxon>Suessiales</taxon>
        <taxon>Symbiodiniaceae</taxon>
        <taxon>Symbiodinium</taxon>
    </lineage>
</organism>
<evidence type="ECO:0000313" key="1">
    <source>
        <dbReference type="EMBL" id="OLP84091.1"/>
    </source>
</evidence>
<dbReference type="Proteomes" id="UP000186817">
    <property type="component" value="Unassembled WGS sequence"/>
</dbReference>
<name>A0A1Q9CMD6_SYMMI</name>
<comment type="caution">
    <text evidence="1">The sequence shown here is derived from an EMBL/GenBank/DDBJ whole genome shotgun (WGS) entry which is preliminary data.</text>
</comment>
<dbReference type="EMBL" id="LSRX01001069">
    <property type="protein sequence ID" value="OLP84091.1"/>
    <property type="molecule type" value="Genomic_DNA"/>
</dbReference>
<gene>
    <name evidence="1" type="ORF">AK812_SmicGene35064</name>
</gene>
<keyword evidence="2" id="KW-1185">Reference proteome</keyword>
<protein>
    <submittedName>
        <fullName evidence="1">Uncharacterized protein</fullName>
    </submittedName>
</protein>
<dbReference type="AlphaFoldDB" id="A0A1Q9CMD6"/>
<dbReference type="OrthoDB" id="108365at2759"/>
<proteinExistence type="predicted"/>
<evidence type="ECO:0000313" key="2">
    <source>
        <dbReference type="Proteomes" id="UP000186817"/>
    </source>
</evidence>
<sequence length="132" mass="13287">MSSVPLQPKRIALAAGLATAVAAPLFVAPATGTTERATSLRGSRAAPAAVTQTAPGATAKVGAAGAVVALAALGASGAKAGTRKPRMVQVARQSVETFRQNALEYPSSYEKIADVNNKEKDADIICTIGPKS</sequence>